<dbReference type="Pfam" id="PF00550">
    <property type="entry name" value="PP-binding"/>
    <property type="match status" value="1"/>
</dbReference>
<evidence type="ECO:0000256" key="2">
    <source>
        <dbReference type="ARBA" id="ARBA00022450"/>
    </source>
</evidence>
<dbReference type="InterPro" id="IPR006162">
    <property type="entry name" value="Ppantetheine_attach_site"/>
</dbReference>
<dbReference type="InterPro" id="IPR045851">
    <property type="entry name" value="AMP-bd_C_sf"/>
</dbReference>
<evidence type="ECO:0000313" key="8">
    <source>
        <dbReference type="EMBL" id="KAF7190337.1"/>
    </source>
</evidence>
<evidence type="ECO:0000256" key="3">
    <source>
        <dbReference type="ARBA" id="ARBA00022553"/>
    </source>
</evidence>
<dbReference type="SUPFAM" id="SSF52777">
    <property type="entry name" value="CoA-dependent acyltransferases"/>
    <property type="match status" value="2"/>
</dbReference>
<keyword evidence="6" id="KW-0067">ATP-binding</keyword>
<dbReference type="Gene3D" id="3.30.559.30">
    <property type="entry name" value="Nonribosomal peptide synthetase, condensation domain"/>
    <property type="match status" value="1"/>
</dbReference>
<dbReference type="InterPro" id="IPR020845">
    <property type="entry name" value="AMP-binding_CS"/>
</dbReference>
<dbReference type="PANTHER" id="PTHR43201:SF5">
    <property type="entry name" value="MEDIUM-CHAIN ACYL-COA LIGASE ACSF2, MITOCHONDRIAL"/>
    <property type="match status" value="1"/>
</dbReference>
<dbReference type="Pfam" id="PF00668">
    <property type="entry name" value="Condensation"/>
    <property type="match status" value="1"/>
</dbReference>
<dbReference type="PANTHER" id="PTHR43201">
    <property type="entry name" value="ACYL-COA SYNTHETASE"/>
    <property type="match status" value="1"/>
</dbReference>
<dbReference type="AlphaFoldDB" id="A0A8H6RGI9"/>
<keyword evidence="3" id="KW-0597">Phosphoprotein</keyword>
<dbReference type="Gene3D" id="1.10.1200.10">
    <property type="entry name" value="ACP-like"/>
    <property type="match status" value="1"/>
</dbReference>
<dbReference type="InterPro" id="IPR001242">
    <property type="entry name" value="Condensation_dom"/>
</dbReference>
<organism evidence="8 9">
    <name type="scientific">Pseudocercospora fuligena</name>
    <dbReference type="NCBI Taxonomy" id="685502"/>
    <lineage>
        <taxon>Eukaryota</taxon>
        <taxon>Fungi</taxon>
        <taxon>Dikarya</taxon>
        <taxon>Ascomycota</taxon>
        <taxon>Pezizomycotina</taxon>
        <taxon>Dothideomycetes</taxon>
        <taxon>Dothideomycetidae</taxon>
        <taxon>Mycosphaerellales</taxon>
        <taxon>Mycosphaerellaceae</taxon>
        <taxon>Pseudocercospora</taxon>
    </lineage>
</organism>
<keyword evidence="9" id="KW-1185">Reference proteome</keyword>
<reference evidence="8" key="1">
    <citation type="submission" date="2020-04" db="EMBL/GenBank/DDBJ databases">
        <title>Draft genome resource of the tomato pathogen Pseudocercospora fuligena.</title>
        <authorList>
            <person name="Zaccaron A."/>
        </authorList>
    </citation>
    <scope>NUCLEOTIDE SEQUENCE</scope>
    <source>
        <strain evidence="8">PF001</strain>
    </source>
</reference>
<protein>
    <submittedName>
        <fullName evidence="8">Putative peroxisomal-coenzyme A synthetase</fullName>
    </submittedName>
</protein>
<dbReference type="CDD" id="cd05926">
    <property type="entry name" value="FACL_fum10p_like"/>
    <property type="match status" value="1"/>
</dbReference>
<dbReference type="Pfam" id="PF00501">
    <property type="entry name" value="AMP-binding"/>
    <property type="match status" value="1"/>
</dbReference>
<dbReference type="InterPro" id="IPR045310">
    <property type="entry name" value="Pcs60-like"/>
</dbReference>
<proteinExistence type="inferred from homology"/>
<dbReference type="SUPFAM" id="SSF47336">
    <property type="entry name" value="ACP-like"/>
    <property type="match status" value="1"/>
</dbReference>
<dbReference type="Gene3D" id="3.30.300.30">
    <property type="match status" value="1"/>
</dbReference>
<dbReference type="EMBL" id="JABCIY010000175">
    <property type="protein sequence ID" value="KAF7190337.1"/>
    <property type="molecule type" value="Genomic_DNA"/>
</dbReference>
<dbReference type="InterPro" id="IPR000873">
    <property type="entry name" value="AMP-dep_synth/lig_dom"/>
</dbReference>
<dbReference type="Gene3D" id="3.30.559.10">
    <property type="entry name" value="Chloramphenicol acetyltransferase-like domain"/>
    <property type="match status" value="1"/>
</dbReference>
<keyword evidence="4" id="KW-0436">Ligase</keyword>
<evidence type="ECO:0000256" key="1">
    <source>
        <dbReference type="ARBA" id="ARBA00006432"/>
    </source>
</evidence>
<dbReference type="PROSITE" id="PS00012">
    <property type="entry name" value="PHOSPHOPANTETHEINE"/>
    <property type="match status" value="1"/>
</dbReference>
<dbReference type="InterPro" id="IPR009081">
    <property type="entry name" value="PP-bd_ACP"/>
</dbReference>
<sequence length="1052" mass="117904">MEKELKKLWASVLGREEADIADNADFFDIGGDSVLAIKLSGAASKNAFTLPSQTIFDKPGLKEMAKAMKPRKERSNEGDTSAPARNLMDSWEIINHCLAQCDLANDDLEDILPCVPFQAELMRAGHELGAWMFQAVFEVGQNSLERAKQVLQIVRERDPTFRTMIVQHESGLYQVISKDRIDWVEVSGELEKVKDAQRIKRMQYVCQSNSISDTLILLAKTYLLWTMSHAIYDRWSKMSSLSDIQQCFADPKTFAASPLRPPFKDFVEAVGAQDQAASLKHWEKQLSGLKTHELLFKDDRTRQYLNAKEAYRKTLDYTPMKGSKLGFDAQANAAWALLLANLSKADDIFFCAIRSCRHMDVEDVQDIIGPLWSLVPFRRKLRADQTLDDLLQQITKTTTQSIQHEPYGIRALDKFFGHKRYLQSMLMPQPPQPDFGQTIRAVDDTGLEHSLRSAEEEWVQTRGHYGLYITLTPKQGGQLELWTRHDEHFIPRNRAEEITNQYAEMLQQLWNSNWKDVKVGDICKHLGSKTGGAANVNGNSDRKSKPLTLTHLFGSLSDEQEALIIPGEEDLVLSHQGLHSVIAQLQNELAKLGIEKGSAVSIALPNSLELIAVFLAATWQRGIAAPLNPGYKQDEFEFYIDDLGSALVVVPKGAYEDDGPAIKAARKYQAAIAECYWDGEIVLDVKEKGKLEQAGSQELLEAEEDDIALVLHTSGTTGRPKAVPLNHKNLMSNIANICRTYSLTPEDRTMLIMPLFHVHGLLASFLSPLYSGGAAIVPKSLEASFWEIFNKHKANWYSATPSMHKLILGFPPPEPLPDIRFIRSCSSQLAPSLYKQLQEEFQCPIVESYAMTEASHLMASNPLDGEQKPGSVGKPQGVDMVLLTAEGEEVSQGEEGEVSIRGPNVTKGYLNNEEANKKEFTKEGFFRTGDQGKFDEDGYLILTGRLKEMINKGGEKISPVELDNTISQHEAIAEVVTFAIDDEDYGQDVGCAVKKAEGKELTEKEMKTWITEKISRHKVPKKIWFCEEIPKTATGKVQRRLVADAMLKQDKK</sequence>
<accession>A0A8H6RGI9</accession>
<keyword evidence="5" id="KW-0547">Nucleotide-binding</keyword>
<dbReference type="InterPro" id="IPR025110">
    <property type="entry name" value="AMP-bd_C"/>
</dbReference>
<gene>
    <name evidence="8" type="ORF">HII31_08668</name>
</gene>
<dbReference type="PROSITE" id="PS50075">
    <property type="entry name" value="CARRIER"/>
    <property type="match status" value="1"/>
</dbReference>
<dbReference type="GO" id="GO:0005524">
    <property type="term" value="F:ATP binding"/>
    <property type="evidence" value="ECO:0007669"/>
    <property type="project" value="UniProtKB-KW"/>
</dbReference>
<dbReference type="SUPFAM" id="SSF56801">
    <property type="entry name" value="Acetyl-CoA synthetase-like"/>
    <property type="match status" value="1"/>
</dbReference>
<dbReference type="PROSITE" id="PS00455">
    <property type="entry name" value="AMP_BINDING"/>
    <property type="match status" value="1"/>
</dbReference>
<name>A0A8H6RGI9_9PEZI</name>
<evidence type="ECO:0000256" key="5">
    <source>
        <dbReference type="ARBA" id="ARBA00022741"/>
    </source>
</evidence>
<dbReference type="GO" id="GO:0031956">
    <property type="term" value="F:medium-chain fatty acid-CoA ligase activity"/>
    <property type="evidence" value="ECO:0007669"/>
    <property type="project" value="TreeGrafter"/>
</dbReference>
<dbReference type="Gene3D" id="3.40.50.12780">
    <property type="entry name" value="N-terminal domain of ligase-like"/>
    <property type="match status" value="1"/>
</dbReference>
<dbReference type="Proteomes" id="UP000660729">
    <property type="component" value="Unassembled WGS sequence"/>
</dbReference>
<evidence type="ECO:0000313" key="9">
    <source>
        <dbReference type="Proteomes" id="UP000660729"/>
    </source>
</evidence>
<dbReference type="InterPro" id="IPR023213">
    <property type="entry name" value="CAT-like_dom_sf"/>
</dbReference>
<comment type="similarity">
    <text evidence="1">Belongs to the ATP-dependent AMP-binding enzyme family.</text>
</comment>
<evidence type="ECO:0000259" key="7">
    <source>
        <dbReference type="PROSITE" id="PS50075"/>
    </source>
</evidence>
<keyword evidence="2" id="KW-0596">Phosphopantetheine</keyword>
<feature type="domain" description="Carrier" evidence="7">
    <location>
        <begin position="1"/>
        <end position="72"/>
    </location>
</feature>
<dbReference type="Pfam" id="PF13193">
    <property type="entry name" value="AMP-binding_C"/>
    <property type="match status" value="1"/>
</dbReference>
<dbReference type="InterPro" id="IPR036736">
    <property type="entry name" value="ACP-like_sf"/>
</dbReference>
<evidence type="ECO:0000256" key="6">
    <source>
        <dbReference type="ARBA" id="ARBA00022840"/>
    </source>
</evidence>
<dbReference type="OrthoDB" id="3633556at2759"/>
<evidence type="ECO:0000256" key="4">
    <source>
        <dbReference type="ARBA" id="ARBA00022598"/>
    </source>
</evidence>
<comment type="caution">
    <text evidence="8">The sequence shown here is derived from an EMBL/GenBank/DDBJ whole genome shotgun (WGS) entry which is preliminary data.</text>
</comment>
<dbReference type="GO" id="GO:0006631">
    <property type="term" value="P:fatty acid metabolic process"/>
    <property type="evidence" value="ECO:0007669"/>
    <property type="project" value="TreeGrafter"/>
</dbReference>
<dbReference type="InterPro" id="IPR042099">
    <property type="entry name" value="ANL_N_sf"/>
</dbReference>